<accession>A0A4Q7UWQ8</accession>
<dbReference type="EMBL" id="SHKL01000001">
    <property type="protein sequence ID" value="RZT86467.1"/>
    <property type="molecule type" value="Genomic_DNA"/>
</dbReference>
<dbReference type="EC" id="2.1.1.-" evidence="6"/>
<dbReference type="PANTHER" id="PTHR43619">
    <property type="entry name" value="S-ADENOSYL-L-METHIONINE-DEPENDENT METHYLTRANSFERASE YKTD-RELATED"/>
    <property type="match status" value="1"/>
</dbReference>
<evidence type="ECO:0000256" key="2">
    <source>
        <dbReference type="ARBA" id="ARBA00008138"/>
    </source>
</evidence>
<dbReference type="Proteomes" id="UP000291591">
    <property type="component" value="Unassembled WGS sequence"/>
</dbReference>
<dbReference type="AlphaFoldDB" id="A0A4Q7UWQ8"/>
<dbReference type="InterPro" id="IPR011610">
    <property type="entry name" value="SAM_mthyl_Trfase_ML2640-like"/>
</dbReference>
<dbReference type="GO" id="GO:0008168">
    <property type="term" value="F:methyltransferase activity"/>
    <property type="evidence" value="ECO:0007669"/>
    <property type="project" value="UniProtKB-UniRule"/>
</dbReference>
<gene>
    <name evidence="7" type="ORF">EV383_3362</name>
</gene>
<dbReference type="Gene3D" id="3.40.50.150">
    <property type="entry name" value="Vaccinia Virus protein VP39"/>
    <property type="match status" value="1"/>
</dbReference>
<comment type="function">
    <text evidence="1 6">Exhibits S-adenosyl-L-methionine-dependent methyltransferase activity.</text>
</comment>
<keyword evidence="3 6" id="KW-0489">Methyltransferase</keyword>
<comment type="similarity">
    <text evidence="2 6">Belongs to the UPF0677 family.</text>
</comment>
<dbReference type="SUPFAM" id="SSF53335">
    <property type="entry name" value="S-adenosyl-L-methionine-dependent methyltransferases"/>
    <property type="match status" value="1"/>
</dbReference>
<evidence type="ECO:0000256" key="4">
    <source>
        <dbReference type="ARBA" id="ARBA00022679"/>
    </source>
</evidence>
<evidence type="ECO:0000256" key="5">
    <source>
        <dbReference type="ARBA" id="ARBA00022691"/>
    </source>
</evidence>
<evidence type="ECO:0000256" key="1">
    <source>
        <dbReference type="ARBA" id="ARBA00003907"/>
    </source>
</evidence>
<evidence type="ECO:0000313" key="8">
    <source>
        <dbReference type="Proteomes" id="UP000291591"/>
    </source>
</evidence>
<keyword evidence="8" id="KW-1185">Reference proteome</keyword>
<keyword evidence="4 7" id="KW-0808">Transferase</keyword>
<name>A0A4Q7UWQ8_PSEST</name>
<dbReference type="NCBIfam" id="TIGR00027">
    <property type="entry name" value="mthyl_TIGR00027"/>
    <property type="match status" value="1"/>
</dbReference>
<dbReference type="RefSeq" id="WP_130290762.1">
    <property type="nucleotide sequence ID" value="NZ_SHKL01000001.1"/>
</dbReference>
<evidence type="ECO:0000313" key="7">
    <source>
        <dbReference type="EMBL" id="RZT86467.1"/>
    </source>
</evidence>
<comment type="caution">
    <text evidence="7">The sequence shown here is derived from an EMBL/GenBank/DDBJ whole genome shotgun (WGS) entry which is preliminary data.</text>
</comment>
<dbReference type="GO" id="GO:0032259">
    <property type="term" value="P:methylation"/>
    <property type="evidence" value="ECO:0007669"/>
    <property type="project" value="UniProtKB-KW"/>
</dbReference>
<proteinExistence type="inferred from homology"/>
<keyword evidence="5 6" id="KW-0949">S-adenosyl-L-methionine</keyword>
<protein>
    <recommendedName>
        <fullName evidence="6">S-adenosyl-L-methionine-dependent methyltransferase</fullName>
        <ecNumber evidence="6">2.1.1.-</ecNumber>
    </recommendedName>
</protein>
<dbReference type="OrthoDB" id="9806164at2"/>
<dbReference type="PANTHER" id="PTHR43619:SF2">
    <property type="entry name" value="S-ADENOSYL-L-METHIONINE-DEPENDENT METHYLTRANSFERASES SUPERFAMILY PROTEIN"/>
    <property type="match status" value="1"/>
</dbReference>
<reference evidence="7 8" key="1">
    <citation type="submission" date="2019-02" db="EMBL/GenBank/DDBJ databases">
        <title>Sequencing the genomes of 1000 actinobacteria strains.</title>
        <authorList>
            <person name="Klenk H.-P."/>
        </authorList>
    </citation>
    <scope>NUCLEOTIDE SEQUENCE [LARGE SCALE GENOMIC DNA]</scope>
    <source>
        <strain evidence="7 8">DSM 45779</strain>
    </source>
</reference>
<dbReference type="Pfam" id="PF04072">
    <property type="entry name" value="LCM"/>
    <property type="match status" value="1"/>
</dbReference>
<organism evidence="7 8">
    <name type="scientific">Pseudonocardia sediminis</name>
    <dbReference type="NCBI Taxonomy" id="1397368"/>
    <lineage>
        <taxon>Bacteria</taxon>
        <taxon>Bacillati</taxon>
        <taxon>Actinomycetota</taxon>
        <taxon>Actinomycetes</taxon>
        <taxon>Pseudonocardiales</taxon>
        <taxon>Pseudonocardiaceae</taxon>
        <taxon>Pseudonocardia</taxon>
    </lineage>
</organism>
<sequence length="302" mass="32575">MAEHEQWDIVSSVGFTALLVAAGRAVETCRDDRLVDDPWAQRFVAAANPPSSVPVRPGETWTVHDPDPAIRSEVDGFWTMMATYQGVRSRFFDDALDRAVSAGTDQVVLLAAGLDARALRLPWGSGVTVYEIDQAGVLEFKDEVVEAHDGRPTCDRRVVGVDLRDDWVAALRAQGFDPSRPTAWLAEGLLPFLPADAQETLLRAIDELSAPGSTIAAEHFADVIAMMAHRPSLAALVAPFGVEFPSLISTEERPPAARRLSELGWDVDSVDSPGVARGYGRDLAGLPDGIEFSSDLVTAVKS</sequence>
<evidence type="ECO:0000256" key="3">
    <source>
        <dbReference type="ARBA" id="ARBA00022603"/>
    </source>
</evidence>
<evidence type="ECO:0000256" key="6">
    <source>
        <dbReference type="RuleBase" id="RU362030"/>
    </source>
</evidence>
<dbReference type="InterPro" id="IPR007213">
    <property type="entry name" value="Ppm1/Ppm2/Tcmp"/>
</dbReference>
<dbReference type="InterPro" id="IPR029063">
    <property type="entry name" value="SAM-dependent_MTases_sf"/>
</dbReference>